<sequence>MGQYLSQNYPPQPTWSVDKIPDLTGQVIIVTGSNTGIGKYTVEELLKHNAKVYMATRSQEKAASAIDELRAKTGKEAKFLKLDLGDFASIKHAVEEFLKQESRLHVLLNNAGVAAPPKDMFTAQGYDLQFGTNTLGHFLFTTLLLPVLLATAKTTSDNKVRVVHTSSYAHNFYPKMNFNSFKDGPARTKMSNMQLYGQSKAGNILFSNELARRYSDEGVVSISLHPGSIKSDLLRYVPRILTRLMNWALFYPVELGALTQLYAATAPESTKYSGEYLTAWARHVPTEPNLNVRDPVLARELWEYMEEQVKDFQ</sequence>
<evidence type="ECO:0000313" key="3">
    <source>
        <dbReference type="Proteomes" id="UP001150266"/>
    </source>
</evidence>
<dbReference type="Proteomes" id="UP001150266">
    <property type="component" value="Unassembled WGS sequence"/>
</dbReference>
<accession>A0A9W8ZZA2</accession>
<dbReference type="PANTHER" id="PTHR43157:SF31">
    <property type="entry name" value="PHOSPHATIDYLINOSITOL-GLYCAN BIOSYNTHESIS CLASS F PROTEIN"/>
    <property type="match status" value="1"/>
</dbReference>
<dbReference type="PANTHER" id="PTHR43157">
    <property type="entry name" value="PHOSPHATIDYLINOSITOL-GLYCAN BIOSYNTHESIS CLASS F PROTEIN-RELATED"/>
    <property type="match status" value="1"/>
</dbReference>
<dbReference type="CDD" id="cd05327">
    <property type="entry name" value="retinol-DH_like_SDR_c_like"/>
    <property type="match status" value="1"/>
</dbReference>
<keyword evidence="1" id="KW-0560">Oxidoreductase</keyword>
<dbReference type="GO" id="GO:0016491">
    <property type="term" value="F:oxidoreductase activity"/>
    <property type="evidence" value="ECO:0007669"/>
    <property type="project" value="UniProtKB-KW"/>
</dbReference>
<dbReference type="Pfam" id="PF00106">
    <property type="entry name" value="adh_short"/>
    <property type="match status" value="1"/>
</dbReference>
<dbReference type="InterPro" id="IPR036291">
    <property type="entry name" value="NAD(P)-bd_dom_sf"/>
</dbReference>
<dbReference type="SUPFAM" id="SSF51735">
    <property type="entry name" value="NAD(P)-binding Rossmann-fold domains"/>
    <property type="match status" value="1"/>
</dbReference>
<keyword evidence="3" id="KW-1185">Reference proteome</keyword>
<dbReference type="PRINTS" id="PR00081">
    <property type="entry name" value="GDHRDH"/>
</dbReference>
<name>A0A9W8ZZA2_9AGAR</name>
<organism evidence="2 3">
    <name type="scientific">Lentinula aciculospora</name>
    <dbReference type="NCBI Taxonomy" id="153920"/>
    <lineage>
        <taxon>Eukaryota</taxon>
        <taxon>Fungi</taxon>
        <taxon>Dikarya</taxon>
        <taxon>Basidiomycota</taxon>
        <taxon>Agaricomycotina</taxon>
        <taxon>Agaricomycetes</taxon>
        <taxon>Agaricomycetidae</taxon>
        <taxon>Agaricales</taxon>
        <taxon>Marasmiineae</taxon>
        <taxon>Omphalotaceae</taxon>
        <taxon>Lentinula</taxon>
    </lineage>
</organism>
<dbReference type="Gene3D" id="3.40.50.720">
    <property type="entry name" value="NAD(P)-binding Rossmann-like Domain"/>
    <property type="match status" value="1"/>
</dbReference>
<protein>
    <submittedName>
        <fullName evidence="2">NAD(P)-binding protein</fullName>
    </submittedName>
</protein>
<proteinExistence type="predicted"/>
<dbReference type="AlphaFoldDB" id="A0A9W8ZZA2"/>
<evidence type="ECO:0000313" key="2">
    <source>
        <dbReference type="EMBL" id="KAJ4470215.1"/>
    </source>
</evidence>
<dbReference type="OrthoDB" id="191139at2759"/>
<evidence type="ECO:0000256" key="1">
    <source>
        <dbReference type="ARBA" id="ARBA00023002"/>
    </source>
</evidence>
<dbReference type="InterPro" id="IPR002347">
    <property type="entry name" value="SDR_fam"/>
</dbReference>
<dbReference type="EMBL" id="JAOTPV010000027">
    <property type="protein sequence ID" value="KAJ4470215.1"/>
    <property type="molecule type" value="Genomic_DNA"/>
</dbReference>
<reference evidence="2" key="1">
    <citation type="submission" date="2022-08" db="EMBL/GenBank/DDBJ databases">
        <title>A Global Phylogenomic Analysis of the Shiitake Genus Lentinula.</title>
        <authorList>
            <consortium name="DOE Joint Genome Institute"/>
            <person name="Sierra-Patev S."/>
            <person name="Min B."/>
            <person name="Naranjo-Ortiz M."/>
            <person name="Looney B."/>
            <person name="Konkel Z."/>
            <person name="Slot J.C."/>
            <person name="Sakamoto Y."/>
            <person name="Steenwyk J.L."/>
            <person name="Rokas A."/>
            <person name="Carro J."/>
            <person name="Camarero S."/>
            <person name="Ferreira P."/>
            <person name="Molpeceres G."/>
            <person name="Ruiz-Duenas F.J."/>
            <person name="Serrano A."/>
            <person name="Henrissat B."/>
            <person name="Drula E."/>
            <person name="Hughes K.W."/>
            <person name="Mata J.L."/>
            <person name="Ishikawa N.K."/>
            <person name="Vargas-Isla R."/>
            <person name="Ushijima S."/>
            <person name="Smith C.A."/>
            <person name="Ahrendt S."/>
            <person name="Andreopoulos W."/>
            <person name="He G."/>
            <person name="Labutti K."/>
            <person name="Lipzen A."/>
            <person name="Ng V."/>
            <person name="Riley R."/>
            <person name="Sandor L."/>
            <person name="Barry K."/>
            <person name="Martinez A.T."/>
            <person name="Xiao Y."/>
            <person name="Gibbons J.G."/>
            <person name="Terashima K."/>
            <person name="Grigoriev I.V."/>
            <person name="Hibbett D.S."/>
        </authorList>
    </citation>
    <scope>NUCLEOTIDE SEQUENCE</scope>
    <source>
        <strain evidence="2">JLM2183</strain>
    </source>
</reference>
<gene>
    <name evidence="2" type="ORF">J3R30DRAFT_3660934</name>
</gene>
<comment type="caution">
    <text evidence="2">The sequence shown here is derived from an EMBL/GenBank/DDBJ whole genome shotgun (WGS) entry which is preliminary data.</text>
</comment>